<dbReference type="Proteomes" id="UP000054558">
    <property type="component" value="Unassembled WGS sequence"/>
</dbReference>
<dbReference type="EMBL" id="DF237070">
    <property type="protein sequence ID" value="GAQ82720.1"/>
    <property type="molecule type" value="Genomic_DNA"/>
</dbReference>
<protein>
    <submittedName>
        <fullName evidence="1">Uncharacterized protein</fullName>
    </submittedName>
</protein>
<dbReference type="AlphaFoldDB" id="A0A1Y1HVR7"/>
<gene>
    <name evidence="1" type="ORF">KFL_001210135</name>
</gene>
<accession>A0A1Y1HVR7</accession>
<reference evidence="1 2" key="1">
    <citation type="journal article" date="2014" name="Nat. Commun.">
        <title>Klebsormidium flaccidum genome reveals primary factors for plant terrestrial adaptation.</title>
        <authorList>
            <person name="Hori K."/>
            <person name="Maruyama F."/>
            <person name="Fujisawa T."/>
            <person name="Togashi T."/>
            <person name="Yamamoto N."/>
            <person name="Seo M."/>
            <person name="Sato S."/>
            <person name="Yamada T."/>
            <person name="Mori H."/>
            <person name="Tajima N."/>
            <person name="Moriyama T."/>
            <person name="Ikeuchi M."/>
            <person name="Watanabe M."/>
            <person name="Wada H."/>
            <person name="Kobayashi K."/>
            <person name="Saito M."/>
            <person name="Masuda T."/>
            <person name="Sasaki-Sekimoto Y."/>
            <person name="Mashiguchi K."/>
            <person name="Awai K."/>
            <person name="Shimojima M."/>
            <person name="Masuda S."/>
            <person name="Iwai M."/>
            <person name="Nobusawa T."/>
            <person name="Narise T."/>
            <person name="Kondo S."/>
            <person name="Saito H."/>
            <person name="Sato R."/>
            <person name="Murakawa M."/>
            <person name="Ihara Y."/>
            <person name="Oshima-Yamada Y."/>
            <person name="Ohtaka K."/>
            <person name="Satoh M."/>
            <person name="Sonobe K."/>
            <person name="Ishii M."/>
            <person name="Ohtani R."/>
            <person name="Kanamori-Sato M."/>
            <person name="Honoki R."/>
            <person name="Miyazaki D."/>
            <person name="Mochizuki H."/>
            <person name="Umetsu J."/>
            <person name="Higashi K."/>
            <person name="Shibata D."/>
            <person name="Kamiya Y."/>
            <person name="Sato N."/>
            <person name="Nakamura Y."/>
            <person name="Tabata S."/>
            <person name="Ida S."/>
            <person name="Kurokawa K."/>
            <person name="Ohta H."/>
        </authorList>
    </citation>
    <scope>NUCLEOTIDE SEQUENCE [LARGE SCALE GENOMIC DNA]</scope>
    <source>
        <strain evidence="1 2">NIES-2285</strain>
    </source>
</reference>
<evidence type="ECO:0000313" key="1">
    <source>
        <dbReference type="EMBL" id="GAQ82720.1"/>
    </source>
</evidence>
<evidence type="ECO:0000313" key="2">
    <source>
        <dbReference type="Proteomes" id="UP000054558"/>
    </source>
</evidence>
<sequence length="257" mass="27914">MALGDSAAAQDIIVVLRSPSKAEQETASAALEGGPNFWRVTEEGRQKSKSTAVAVLQAASFLGCENPIQACCEYLNAAVWPEEDIDSIKEIVQGLGSEVAKAVAGKLAEFERDSTFLEPFFEILLMGMLAQSGTAEELLHTHAKSKWQGLPKDFIEDAVSYQIVELQGKFEQLLHGGLELSSQHFSRTISALAQLLRFCVTHDVCHNEATEAFVKPEELAADFSRLADRKGLEDQASADAVFGLLSNVLTLIRSTTL</sequence>
<keyword evidence="2" id="KW-1185">Reference proteome</keyword>
<name>A0A1Y1HVR7_KLENI</name>
<proteinExistence type="predicted"/>
<organism evidence="1 2">
    <name type="scientific">Klebsormidium nitens</name>
    <name type="common">Green alga</name>
    <name type="synonym">Ulothrix nitens</name>
    <dbReference type="NCBI Taxonomy" id="105231"/>
    <lineage>
        <taxon>Eukaryota</taxon>
        <taxon>Viridiplantae</taxon>
        <taxon>Streptophyta</taxon>
        <taxon>Klebsormidiophyceae</taxon>
        <taxon>Klebsormidiales</taxon>
        <taxon>Klebsormidiaceae</taxon>
        <taxon>Klebsormidium</taxon>
    </lineage>
</organism>